<gene>
    <name evidence="1" type="ORF">FLAT13_02935</name>
</gene>
<proteinExistence type="predicted"/>
<organism evidence="1 2">
    <name type="scientific">Flavobacterium salmonis</name>
    <dbReference type="NCBI Taxonomy" id="2654844"/>
    <lineage>
        <taxon>Bacteria</taxon>
        <taxon>Pseudomonadati</taxon>
        <taxon>Bacteroidota</taxon>
        <taxon>Flavobacteriia</taxon>
        <taxon>Flavobacteriales</taxon>
        <taxon>Flavobacteriaceae</taxon>
        <taxon>Flavobacterium</taxon>
    </lineage>
</organism>
<evidence type="ECO:0000313" key="2">
    <source>
        <dbReference type="Proteomes" id="UP000530060"/>
    </source>
</evidence>
<accession>A0A6V6Z259</accession>
<dbReference type="AlphaFoldDB" id="A0A6V6Z259"/>
<comment type="caution">
    <text evidence="1">The sequence shown here is derived from an EMBL/GenBank/DDBJ whole genome shotgun (WGS) entry which is preliminary data.</text>
</comment>
<evidence type="ECO:0000313" key="1">
    <source>
        <dbReference type="EMBL" id="CAD0005766.1"/>
    </source>
</evidence>
<dbReference type="RefSeq" id="WP_180909382.1">
    <property type="nucleotide sequence ID" value="NZ_CAIJDP010000074.1"/>
</dbReference>
<keyword evidence="2" id="KW-1185">Reference proteome</keyword>
<protein>
    <submittedName>
        <fullName evidence="1">Uncharacterized protein</fullName>
    </submittedName>
</protein>
<reference evidence="1 2" key="1">
    <citation type="submission" date="2020-06" db="EMBL/GenBank/DDBJ databases">
        <authorList>
            <person name="Criscuolo A."/>
        </authorList>
    </citation>
    <scope>NUCLEOTIDE SEQUENCE [LARGE SCALE GENOMIC DNA]</scope>
    <source>
        <strain evidence="2">CIP 111411</strain>
    </source>
</reference>
<dbReference type="Proteomes" id="UP000530060">
    <property type="component" value="Unassembled WGS sequence"/>
</dbReference>
<sequence>MKRILPTLFLLFCFEFSNSQMVLFTKKYYVTGEPVKAVVTGDLLGIENGIKKSSYSSVPGSIELGSASNAGFYRVDFKFNNNISKNYLIAILSGNQTALEDYVIELPSNTINIPNNIVTNIFRYFKNENEKLLEVTNKAVKKFGAENAVGVILNASFCITTISGQPSVFAICKSLSSSNLKKLGLIMMQTYLEDMKFKNYISEKEYNTIYGALALSQIGAVLSSNCSILFKSLKVLAEDPNLKVAIGYFEQQCKTTVVIIEKAAIH</sequence>
<name>A0A6V6Z259_9FLAO</name>
<dbReference type="EMBL" id="CAIJDP010000074">
    <property type="protein sequence ID" value="CAD0005766.1"/>
    <property type="molecule type" value="Genomic_DNA"/>
</dbReference>